<name>A0ABQ1UHQ2_9BACT</name>
<reference evidence="3" key="1">
    <citation type="journal article" date="2019" name="Int. J. Syst. Evol. Microbiol.">
        <title>The Global Catalogue of Microorganisms (GCM) 10K type strain sequencing project: providing services to taxonomists for standard genome sequencing and annotation.</title>
        <authorList>
            <consortium name="The Broad Institute Genomics Platform"/>
            <consortium name="The Broad Institute Genome Sequencing Center for Infectious Disease"/>
            <person name="Wu L."/>
            <person name="Ma J."/>
        </authorList>
    </citation>
    <scope>NUCLEOTIDE SEQUENCE [LARGE SCALE GENOMIC DNA]</scope>
    <source>
        <strain evidence="3">CGMCC 1.15407</strain>
    </source>
</reference>
<gene>
    <name evidence="2" type="ORF">GCM10011339_04160</name>
</gene>
<feature type="transmembrane region" description="Helical" evidence="1">
    <location>
        <begin position="47"/>
        <end position="66"/>
    </location>
</feature>
<keyword evidence="1" id="KW-1133">Transmembrane helix</keyword>
<evidence type="ECO:0000256" key="1">
    <source>
        <dbReference type="SAM" id="Phobius"/>
    </source>
</evidence>
<accession>A0ABQ1UHQ2</accession>
<organism evidence="2 3">
    <name type="scientific">Echinicola rosea</name>
    <dbReference type="NCBI Taxonomy" id="1807691"/>
    <lineage>
        <taxon>Bacteria</taxon>
        <taxon>Pseudomonadati</taxon>
        <taxon>Bacteroidota</taxon>
        <taxon>Cytophagia</taxon>
        <taxon>Cytophagales</taxon>
        <taxon>Cyclobacteriaceae</taxon>
        <taxon>Echinicola</taxon>
    </lineage>
</organism>
<evidence type="ECO:0000313" key="3">
    <source>
        <dbReference type="Proteomes" id="UP000647339"/>
    </source>
</evidence>
<protein>
    <recommendedName>
        <fullName evidence="4">NADH dehydrogenase subunit 4L</fullName>
    </recommendedName>
</protein>
<evidence type="ECO:0008006" key="4">
    <source>
        <dbReference type="Google" id="ProtNLM"/>
    </source>
</evidence>
<keyword evidence="1" id="KW-0812">Transmembrane</keyword>
<evidence type="ECO:0000313" key="2">
    <source>
        <dbReference type="EMBL" id="GGF19301.1"/>
    </source>
</evidence>
<sequence>MIKRLPILVIFLFLWDMSIKNGFIAAIAVFLLFILFKGSIQSDQAQIIFAVAFVVLEIAIITAVALNRKRKG</sequence>
<feature type="transmembrane region" description="Helical" evidence="1">
    <location>
        <begin position="7"/>
        <end position="35"/>
    </location>
</feature>
<keyword evidence="1" id="KW-0472">Membrane</keyword>
<dbReference type="Proteomes" id="UP000647339">
    <property type="component" value="Unassembled WGS sequence"/>
</dbReference>
<dbReference type="EMBL" id="BMIU01000001">
    <property type="protein sequence ID" value="GGF19301.1"/>
    <property type="molecule type" value="Genomic_DNA"/>
</dbReference>
<proteinExistence type="predicted"/>
<keyword evidence="3" id="KW-1185">Reference proteome</keyword>
<comment type="caution">
    <text evidence="2">The sequence shown here is derived from an EMBL/GenBank/DDBJ whole genome shotgun (WGS) entry which is preliminary data.</text>
</comment>